<evidence type="ECO:0000259" key="1">
    <source>
        <dbReference type="Pfam" id="PF09860"/>
    </source>
</evidence>
<gene>
    <name evidence="2" type="ORF">SAMN04489735_100553</name>
</gene>
<dbReference type="OrthoDB" id="9789954at2"/>
<name>A0A1G7Y0D9_ANETH</name>
<accession>A0A1G7Y0D9</accession>
<feature type="domain" description="DUF2087" evidence="1">
    <location>
        <begin position="182"/>
        <end position="249"/>
    </location>
</feature>
<dbReference type="Proteomes" id="UP000198956">
    <property type="component" value="Unassembled WGS sequence"/>
</dbReference>
<sequence length="377" mass="45039">MNNSERFWNASLEELKCGYILENEHYICLLCGAKFEKGIIYPDEGTLYEAERYIRLHIEKNHQSVFDYLIQLDKKLTGLTDRQNLLLRLLYQGKSDAEVQKEMNIGSASTIRNYRFVLKEKERQSKVFLAIMELLKEKDKHVPAFMSLHKTFEILDERYNVTEQEREKILKKYFPEGTDGPLDTFPKKEKNKLVVLYEIAKRFDSERTYNEKEINQILKEVYHDYVMVRRYLIDYGFLDRKSDGSQYWLKSDSKRKEEEHMERKKELKRLYKEWKPQAGVYQIKNTKNQKIFIDSTMNLKTINGKKFALNLGGHVNKSLQEDWNRFGEEAFVFEVLETLKVKENGYFDAKDALKKLKQKWLDTLQPYGERGYNQKKS</sequence>
<dbReference type="InterPro" id="IPR018656">
    <property type="entry name" value="DUF2087"/>
</dbReference>
<dbReference type="AlphaFoldDB" id="A0A1G7Y0D9"/>
<protein>
    <recommendedName>
        <fullName evidence="1">DUF2087 domain-containing protein</fullName>
    </recommendedName>
</protein>
<evidence type="ECO:0000313" key="2">
    <source>
        <dbReference type="EMBL" id="SDG89918.1"/>
    </source>
</evidence>
<proteinExistence type="predicted"/>
<dbReference type="EMBL" id="FNDE01000005">
    <property type="protein sequence ID" value="SDG89918.1"/>
    <property type="molecule type" value="Genomic_DNA"/>
</dbReference>
<dbReference type="CDD" id="cd10451">
    <property type="entry name" value="GIY-YIG_LuxR_like"/>
    <property type="match status" value="1"/>
</dbReference>
<reference evidence="2 3" key="1">
    <citation type="submission" date="2016-10" db="EMBL/GenBank/DDBJ databases">
        <authorList>
            <person name="de Groot N.N."/>
        </authorList>
    </citation>
    <scope>NUCLEOTIDE SEQUENCE [LARGE SCALE GENOMIC DNA]</scope>
    <source>
        <strain evidence="2 3">L 420-91</strain>
    </source>
</reference>
<dbReference type="Pfam" id="PF09860">
    <property type="entry name" value="DUF2087"/>
    <property type="match status" value="1"/>
</dbReference>
<evidence type="ECO:0000313" key="3">
    <source>
        <dbReference type="Proteomes" id="UP000198956"/>
    </source>
</evidence>
<dbReference type="InterPro" id="IPR035901">
    <property type="entry name" value="GIY-YIG_endonuc_sf"/>
</dbReference>
<dbReference type="Gene3D" id="3.40.1440.10">
    <property type="entry name" value="GIY-YIG endonuclease"/>
    <property type="match status" value="1"/>
</dbReference>
<organism evidence="2 3">
    <name type="scientific">Aneurinibacillus thermoaerophilus</name>
    <dbReference type="NCBI Taxonomy" id="143495"/>
    <lineage>
        <taxon>Bacteria</taxon>
        <taxon>Bacillati</taxon>
        <taxon>Bacillota</taxon>
        <taxon>Bacilli</taxon>
        <taxon>Bacillales</taxon>
        <taxon>Paenibacillaceae</taxon>
        <taxon>Aneurinibacillus group</taxon>
        <taxon>Aneurinibacillus</taxon>
    </lineage>
</organism>
<dbReference type="RefSeq" id="WP_057898715.1">
    <property type="nucleotide sequence ID" value="NZ_FNDE01000005.1"/>
</dbReference>
<dbReference type="SUPFAM" id="SSF82771">
    <property type="entry name" value="GIY-YIG endonuclease"/>
    <property type="match status" value="1"/>
</dbReference>